<name>A0A814R7A0_9BILA</name>
<proteinExistence type="predicted"/>
<sequence length="189" mass="22418">ILTEIRDPQHINNIHVMHLTLNWPSKVTTIPHLNTIAIDSELLFEFNRLLKASRSEICIEYDTTFILTGYYVSVLSFIHSFQKFSSKNSSPPIPLVFLVHEKKYEEMHDDFWRYMKKVSPDHFLSSIEAWFVYKKKTKKIRNRRQNGYVDENGFETEKWSQDFIDYFDKNISIDIENIAAYAVKEKCAP</sequence>
<protein>
    <submittedName>
        <fullName evidence="1">Uncharacterized protein</fullName>
    </submittedName>
</protein>
<gene>
    <name evidence="1" type="ORF">OXX778_LOCUS22431</name>
</gene>
<accession>A0A814R7A0</accession>
<dbReference type="AlphaFoldDB" id="A0A814R7A0"/>
<feature type="non-terminal residue" evidence="1">
    <location>
        <position position="1"/>
    </location>
</feature>
<evidence type="ECO:0000313" key="1">
    <source>
        <dbReference type="EMBL" id="CAF1130038.1"/>
    </source>
</evidence>
<dbReference type="Proteomes" id="UP000663879">
    <property type="component" value="Unassembled WGS sequence"/>
</dbReference>
<evidence type="ECO:0000313" key="2">
    <source>
        <dbReference type="Proteomes" id="UP000663879"/>
    </source>
</evidence>
<keyword evidence="2" id="KW-1185">Reference proteome</keyword>
<reference evidence="1" key="1">
    <citation type="submission" date="2021-02" db="EMBL/GenBank/DDBJ databases">
        <authorList>
            <person name="Nowell W R."/>
        </authorList>
    </citation>
    <scope>NUCLEOTIDE SEQUENCE</scope>
    <source>
        <strain evidence="1">Ploen Becks lab</strain>
    </source>
</reference>
<organism evidence="1 2">
    <name type="scientific">Brachionus calyciflorus</name>
    <dbReference type="NCBI Taxonomy" id="104777"/>
    <lineage>
        <taxon>Eukaryota</taxon>
        <taxon>Metazoa</taxon>
        <taxon>Spiralia</taxon>
        <taxon>Gnathifera</taxon>
        <taxon>Rotifera</taxon>
        <taxon>Eurotatoria</taxon>
        <taxon>Monogononta</taxon>
        <taxon>Pseudotrocha</taxon>
        <taxon>Ploima</taxon>
        <taxon>Brachionidae</taxon>
        <taxon>Brachionus</taxon>
    </lineage>
</organism>
<dbReference type="OrthoDB" id="10042778at2759"/>
<dbReference type="EMBL" id="CAJNOC010009523">
    <property type="protein sequence ID" value="CAF1130038.1"/>
    <property type="molecule type" value="Genomic_DNA"/>
</dbReference>
<feature type="non-terminal residue" evidence="1">
    <location>
        <position position="189"/>
    </location>
</feature>
<comment type="caution">
    <text evidence="1">The sequence shown here is derived from an EMBL/GenBank/DDBJ whole genome shotgun (WGS) entry which is preliminary data.</text>
</comment>